<sequence length="31" mass="3664">MPYALSHKRCLEVKVQQQTTTKTTYHVRTSQ</sequence>
<dbReference type="AlphaFoldDB" id="A0A0A9A1P3"/>
<protein>
    <submittedName>
        <fullName evidence="1">Uncharacterized protein</fullName>
    </submittedName>
</protein>
<accession>A0A0A9A1P3</accession>
<dbReference type="EMBL" id="GBRH01254965">
    <property type="protein sequence ID" value="JAD42930.1"/>
    <property type="molecule type" value="Transcribed_RNA"/>
</dbReference>
<organism evidence="1">
    <name type="scientific">Arundo donax</name>
    <name type="common">Giant reed</name>
    <name type="synonym">Donax arundinaceus</name>
    <dbReference type="NCBI Taxonomy" id="35708"/>
    <lineage>
        <taxon>Eukaryota</taxon>
        <taxon>Viridiplantae</taxon>
        <taxon>Streptophyta</taxon>
        <taxon>Embryophyta</taxon>
        <taxon>Tracheophyta</taxon>
        <taxon>Spermatophyta</taxon>
        <taxon>Magnoliopsida</taxon>
        <taxon>Liliopsida</taxon>
        <taxon>Poales</taxon>
        <taxon>Poaceae</taxon>
        <taxon>PACMAD clade</taxon>
        <taxon>Arundinoideae</taxon>
        <taxon>Arundineae</taxon>
        <taxon>Arundo</taxon>
    </lineage>
</organism>
<evidence type="ECO:0000313" key="1">
    <source>
        <dbReference type="EMBL" id="JAD42930.1"/>
    </source>
</evidence>
<name>A0A0A9A1P3_ARUDO</name>
<proteinExistence type="predicted"/>
<reference evidence="1" key="1">
    <citation type="submission" date="2014-09" db="EMBL/GenBank/DDBJ databases">
        <authorList>
            <person name="Magalhaes I.L.F."/>
            <person name="Oliveira U."/>
            <person name="Santos F.R."/>
            <person name="Vidigal T.H.D.A."/>
            <person name="Brescovit A.D."/>
            <person name="Santos A.J."/>
        </authorList>
    </citation>
    <scope>NUCLEOTIDE SEQUENCE</scope>
    <source>
        <tissue evidence="1">Shoot tissue taken approximately 20 cm above the soil surface</tissue>
    </source>
</reference>
<reference evidence="1" key="2">
    <citation type="journal article" date="2015" name="Data Brief">
        <title>Shoot transcriptome of the giant reed, Arundo donax.</title>
        <authorList>
            <person name="Barrero R.A."/>
            <person name="Guerrero F.D."/>
            <person name="Moolhuijzen P."/>
            <person name="Goolsby J.A."/>
            <person name="Tidwell J."/>
            <person name="Bellgard S.E."/>
            <person name="Bellgard M.I."/>
        </authorList>
    </citation>
    <scope>NUCLEOTIDE SEQUENCE</scope>
    <source>
        <tissue evidence="1">Shoot tissue taken approximately 20 cm above the soil surface</tissue>
    </source>
</reference>